<gene>
    <name evidence="10" type="ORF">Bpfe_006359</name>
</gene>
<evidence type="ECO:0000256" key="5">
    <source>
        <dbReference type="ARBA" id="ARBA00022833"/>
    </source>
</evidence>
<dbReference type="PROSITE" id="PS00028">
    <property type="entry name" value="ZINC_FINGER_C2H2_1"/>
    <property type="match status" value="3"/>
</dbReference>
<feature type="domain" description="C2H2-type" evidence="9">
    <location>
        <begin position="357"/>
        <end position="386"/>
    </location>
</feature>
<feature type="compositionally biased region" description="Low complexity" evidence="8">
    <location>
        <begin position="322"/>
        <end position="346"/>
    </location>
</feature>
<keyword evidence="11" id="KW-1185">Reference proteome</keyword>
<proteinExistence type="predicted"/>
<reference evidence="10" key="1">
    <citation type="journal article" date="2023" name="PLoS Negl. Trop. Dis.">
        <title>A genome sequence for Biomphalaria pfeifferi, the major vector snail for the human-infecting parasite Schistosoma mansoni.</title>
        <authorList>
            <person name="Bu L."/>
            <person name="Lu L."/>
            <person name="Laidemitt M.R."/>
            <person name="Zhang S.M."/>
            <person name="Mutuku M."/>
            <person name="Mkoji G."/>
            <person name="Steinauer M."/>
            <person name="Loker E.S."/>
        </authorList>
    </citation>
    <scope>NUCLEOTIDE SEQUENCE</scope>
    <source>
        <strain evidence="10">KasaAsao</strain>
    </source>
</reference>
<organism evidence="10 11">
    <name type="scientific">Biomphalaria pfeifferi</name>
    <name type="common">Bloodfluke planorb</name>
    <name type="synonym">Freshwater snail</name>
    <dbReference type="NCBI Taxonomy" id="112525"/>
    <lineage>
        <taxon>Eukaryota</taxon>
        <taxon>Metazoa</taxon>
        <taxon>Spiralia</taxon>
        <taxon>Lophotrochozoa</taxon>
        <taxon>Mollusca</taxon>
        <taxon>Gastropoda</taxon>
        <taxon>Heterobranchia</taxon>
        <taxon>Euthyneura</taxon>
        <taxon>Panpulmonata</taxon>
        <taxon>Hygrophila</taxon>
        <taxon>Lymnaeoidea</taxon>
        <taxon>Planorbidae</taxon>
        <taxon>Biomphalaria</taxon>
    </lineage>
</organism>
<dbReference type="FunFam" id="3.30.160.60:FF:000624">
    <property type="entry name" value="zinc finger protein 697"/>
    <property type="match status" value="1"/>
</dbReference>
<dbReference type="InterPro" id="IPR013087">
    <property type="entry name" value="Znf_C2H2_type"/>
</dbReference>
<evidence type="ECO:0000259" key="9">
    <source>
        <dbReference type="PROSITE" id="PS50157"/>
    </source>
</evidence>
<dbReference type="Pfam" id="PF00096">
    <property type="entry name" value="zf-C2H2"/>
    <property type="match status" value="3"/>
</dbReference>
<comment type="subcellular location">
    <subcellularLocation>
        <location evidence="1">Nucleus</location>
    </subcellularLocation>
</comment>
<feature type="domain" description="C2H2-type" evidence="9">
    <location>
        <begin position="387"/>
        <end position="416"/>
    </location>
</feature>
<dbReference type="GO" id="GO:0005634">
    <property type="term" value="C:nucleus"/>
    <property type="evidence" value="ECO:0007669"/>
    <property type="project" value="UniProtKB-SubCell"/>
</dbReference>
<dbReference type="Gene3D" id="3.30.160.60">
    <property type="entry name" value="Classic Zinc Finger"/>
    <property type="match status" value="3"/>
</dbReference>
<dbReference type="SMART" id="SM00355">
    <property type="entry name" value="ZnF_C2H2"/>
    <property type="match status" value="3"/>
</dbReference>
<evidence type="ECO:0000256" key="3">
    <source>
        <dbReference type="ARBA" id="ARBA00022737"/>
    </source>
</evidence>
<evidence type="ECO:0000256" key="4">
    <source>
        <dbReference type="ARBA" id="ARBA00022771"/>
    </source>
</evidence>
<name>A0AAD8FIB0_BIOPF</name>
<comment type="caution">
    <text evidence="10">The sequence shown here is derived from an EMBL/GenBank/DDBJ whole genome shotgun (WGS) entry which is preliminary data.</text>
</comment>
<accession>A0AAD8FIB0</accession>
<keyword evidence="3" id="KW-0677">Repeat</keyword>
<keyword evidence="4 7" id="KW-0863">Zinc-finger</keyword>
<reference evidence="10" key="2">
    <citation type="submission" date="2023-04" db="EMBL/GenBank/DDBJ databases">
        <authorList>
            <person name="Bu L."/>
            <person name="Lu L."/>
            <person name="Laidemitt M.R."/>
            <person name="Zhang S.M."/>
            <person name="Mutuku M."/>
            <person name="Mkoji G."/>
            <person name="Steinauer M."/>
            <person name="Loker E.S."/>
        </authorList>
    </citation>
    <scope>NUCLEOTIDE SEQUENCE</scope>
    <source>
        <strain evidence="10">KasaAsao</strain>
        <tissue evidence="10">Whole Snail</tissue>
    </source>
</reference>
<feature type="region of interest" description="Disordered" evidence="8">
    <location>
        <begin position="322"/>
        <end position="347"/>
    </location>
</feature>
<dbReference type="Proteomes" id="UP001233172">
    <property type="component" value="Unassembled WGS sequence"/>
</dbReference>
<feature type="domain" description="C2H2-type" evidence="9">
    <location>
        <begin position="417"/>
        <end position="444"/>
    </location>
</feature>
<keyword evidence="2" id="KW-0479">Metal-binding</keyword>
<keyword evidence="5" id="KW-0862">Zinc</keyword>
<dbReference type="FunFam" id="3.30.160.60:FF:000072">
    <property type="entry name" value="zinc finger protein 143 isoform X1"/>
    <property type="match status" value="1"/>
</dbReference>
<feature type="compositionally biased region" description="Basic and acidic residues" evidence="8">
    <location>
        <begin position="444"/>
        <end position="453"/>
    </location>
</feature>
<dbReference type="InterPro" id="IPR036236">
    <property type="entry name" value="Znf_C2H2_sf"/>
</dbReference>
<dbReference type="EMBL" id="JASAOG010000018">
    <property type="protein sequence ID" value="KAK0064174.1"/>
    <property type="molecule type" value="Genomic_DNA"/>
</dbReference>
<evidence type="ECO:0000313" key="10">
    <source>
        <dbReference type="EMBL" id="KAK0064174.1"/>
    </source>
</evidence>
<dbReference type="SUPFAM" id="SSF57667">
    <property type="entry name" value="beta-beta-alpha zinc fingers"/>
    <property type="match status" value="2"/>
</dbReference>
<dbReference type="GO" id="GO:0000978">
    <property type="term" value="F:RNA polymerase II cis-regulatory region sequence-specific DNA binding"/>
    <property type="evidence" value="ECO:0007669"/>
    <property type="project" value="TreeGrafter"/>
</dbReference>
<feature type="region of interest" description="Disordered" evidence="8">
    <location>
        <begin position="436"/>
        <end position="471"/>
    </location>
</feature>
<dbReference type="GO" id="GO:0008270">
    <property type="term" value="F:zinc ion binding"/>
    <property type="evidence" value="ECO:0007669"/>
    <property type="project" value="UniProtKB-KW"/>
</dbReference>
<dbReference type="PROSITE" id="PS50157">
    <property type="entry name" value="ZINC_FINGER_C2H2_2"/>
    <property type="match status" value="3"/>
</dbReference>
<evidence type="ECO:0000256" key="7">
    <source>
        <dbReference type="PROSITE-ProRule" id="PRU00042"/>
    </source>
</evidence>
<keyword evidence="6" id="KW-0539">Nucleus</keyword>
<evidence type="ECO:0000256" key="1">
    <source>
        <dbReference type="ARBA" id="ARBA00004123"/>
    </source>
</evidence>
<sequence>MKEYDNPLNDITLFMPDEVPSPLDQKNDFIDIADVCDEFEWDTSIAGLFNFNDDIVMQDYLFSRGTGFGCPLHPNGRGYSSTIPGSRKRKYREFDSLFESDESETESQNCGPLPHVEEAFGVNIKTNNKFSDAHSYRESPEANSSPPCGASGYDCGSDLLYTSCDSSCSSLSECSVIDLNEWSAGKEEDKDMVVLGVDISNLMHDYALKSPVNQTTLPVSTKCRQPQSRHPTISFNQAPTLLYDPEKAHSCMYATMSTPSPSVERIILTPGKSILKKSSLLSNKLNAASVGQKLPAGAGHRMMTTGIDPMLCTYQANNISASSPSGNSSSTNSLDSSTSASPALASQAGGKSEEKIYPCTYQNCTKIYSKSSHLKAHLRRHTGEKPFHCSWPDCGWKFSRSDELARHKRSHSGVKPYKCDICTKCFSRSDHLAKHRKVHRKNRKSEPRCEGSKSHGHVVTSGKQIKDTRVV</sequence>
<evidence type="ECO:0000313" key="11">
    <source>
        <dbReference type="Proteomes" id="UP001233172"/>
    </source>
</evidence>
<evidence type="ECO:0000256" key="6">
    <source>
        <dbReference type="ARBA" id="ARBA00023242"/>
    </source>
</evidence>
<dbReference type="AlphaFoldDB" id="A0AAD8FIB0"/>
<evidence type="ECO:0000256" key="8">
    <source>
        <dbReference type="SAM" id="MobiDB-lite"/>
    </source>
</evidence>
<dbReference type="PANTHER" id="PTHR23235:SF120">
    <property type="entry name" value="KRUPPEL-LIKE FACTOR 15"/>
    <property type="match status" value="1"/>
</dbReference>
<dbReference type="PANTHER" id="PTHR23235">
    <property type="entry name" value="KRUEPPEL-LIKE TRANSCRIPTION FACTOR"/>
    <property type="match status" value="1"/>
</dbReference>
<protein>
    <submittedName>
        <fullName evidence="10">Krueppel-like factor 8</fullName>
    </submittedName>
</protein>
<dbReference type="GO" id="GO:0000981">
    <property type="term" value="F:DNA-binding transcription factor activity, RNA polymerase II-specific"/>
    <property type="evidence" value="ECO:0007669"/>
    <property type="project" value="TreeGrafter"/>
</dbReference>
<evidence type="ECO:0000256" key="2">
    <source>
        <dbReference type="ARBA" id="ARBA00022723"/>
    </source>
</evidence>
<dbReference type="FunFam" id="3.30.160.60:FF:000018">
    <property type="entry name" value="Krueppel-like factor 15"/>
    <property type="match status" value="1"/>
</dbReference>